<comment type="similarity">
    <text evidence="8">Belongs to the two pore domain potassium channel (TC 1.A.1.8) family.</text>
</comment>
<reference evidence="13" key="3">
    <citation type="submission" date="2022-04" db="UniProtKB">
        <authorList>
            <consortium name="WormBaseParasite"/>
        </authorList>
    </citation>
    <scope>IDENTIFICATION</scope>
</reference>
<dbReference type="PANTHER" id="PTHR11003:SF110">
    <property type="entry name" value="POTASSIUM CHANNEL DOMAIN-CONTAINING PROTEIN"/>
    <property type="match status" value="1"/>
</dbReference>
<accession>A0A4E9FA96</accession>
<feature type="transmembrane region" description="Helical" evidence="9">
    <location>
        <begin position="272"/>
        <end position="291"/>
    </location>
</feature>
<comment type="subcellular location">
    <subcellularLocation>
        <location evidence="1">Membrane</location>
        <topology evidence="1">Multi-pass membrane protein</topology>
    </subcellularLocation>
</comment>
<feature type="transmembrane region" description="Helical" evidence="9">
    <location>
        <begin position="158"/>
        <end position="180"/>
    </location>
</feature>
<dbReference type="Proteomes" id="UP000006672">
    <property type="component" value="Unassembled WGS sequence"/>
</dbReference>
<accession>A0A8L7SN12</accession>
<dbReference type="CTD" id="66057594"/>
<feature type="transmembrane region" description="Helical" evidence="9">
    <location>
        <begin position="186"/>
        <end position="206"/>
    </location>
</feature>
<evidence type="ECO:0000259" key="10">
    <source>
        <dbReference type="Pfam" id="PF07885"/>
    </source>
</evidence>
<proteinExistence type="inferred from homology"/>
<dbReference type="OrthoDB" id="297496at2759"/>
<evidence type="ECO:0000256" key="2">
    <source>
        <dbReference type="ARBA" id="ARBA00022448"/>
    </source>
</evidence>
<feature type="transmembrane region" description="Helical" evidence="9">
    <location>
        <begin position="30"/>
        <end position="54"/>
    </location>
</feature>
<evidence type="ECO:0000256" key="1">
    <source>
        <dbReference type="ARBA" id="ARBA00004141"/>
    </source>
</evidence>
<evidence type="ECO:0000313" key="11">
    <source>
        <dbReference type="EMBL" id="VIO93088.1"/>
    </source>
</evidence>
<dbReference type="GO" id="GO:0022841">
    <property type="term" value="F:potassium ion leak channel activity"/>
    <property type="evidence" value="ECO:0007669"/>
    <property type="project" value="TreeGrafter"/>
</dbReference>
<gene>
    <name evidence="11" type="primary">Bma-twk-2</name>
    <name evidence="11" type="ORF">BM_BM11564</name>
</gene>
<dbReference type="AlphaFoldDB" id="A0A4E9FA96"/>
<dbReference type="Gene3D" id="1.10.287.70">
    <property type="match status" value="1"/>
</dbReference>
<evidence type="ECO:0000256" key="4">
    <source>
        <dbReference type="ARBA" id="ARBA00022989"/>
    </source>
</evidence>
<dbReference type="PANTHER" id="PTHR11003">
    <property type="entry name" value="POTASSIUM CHANNEL, SUBFAMILY K"/>
    <property type="match status" value="1"/>
</dbReference>
<dbReference type="RefSeq" id="XP_042934052.1">
    <property type="nucleotide sequence ID" value="XM_043078118.1"/>
</dbReference>
<keyword evidence="6 9" id="KW-0472">Membrane</keyword>
<name>A0A4E9FA96_BRUMA</name>
<dbReference type="GO" id="GO:0005886">
    <property type="term" value="C:plasma membrane"/>
    <property type="evidence" value="ECO:0007669"/>
    <property type="project" value="TreeGrafter"/>
</dbReference>
<keyword evidence="2 8" id="KW-0813">Transport</keyword>
<keyword evidence="12" id="KW-1185">Reference proteome</keyword>
<evidence type="ECO:0000256" key="5">
    <source>
        <dbReference type="ARBA" id="ARBA00023065"/>
    </source>
</evidence>
<organism evidence="11">
    <name type="scientific">Brugia malayi</name>
    <name type="common">Filarial nematode worm</name>
    <dbReference type="NCBI Taxonomy" id="6279"/>
    <lineage>
        <taxon>Eukaryota</taxon>
        <taxon>Metazoa</taxon>
        <taxon>Ecdysozoa</taxon>
        <taxon>Nematoda</taxon>
        <taxon>Chromadorea</taxon>
        <taxon>Rhabditida</taxon>
        <taxon>Spirurina</taxon>
        <taxon>Spiruromorpha</taxon>
        <taxon>Filarioidea</taxon>
        <taxon>Onchocercidae</taxon>
        <taxon>Brugia</taxon>
    </lineage>
</organism>
<evidence type="ECO:0000256" key="7">
    <source>
        <dbReference type="ARBA" id="ARBA00023303"/>
    </source>
</evidence>
<dbReference type="SUPFAM" id="SSF81324">
    <property type="entry name" value="Voltage-gated potassium channels"/>
    <property type="match status" value="2"/>
</dbReference>
<keyword evidence="7 8" id="KW-0407">Ion channel</keyword>
<keyword evidence="5 8" id="KW-0406">Ion transport</keyword>
<dbReference type="GO" id="GO:0015271">
    <property type="term" value="F:outward rectifier potassium channel activity"/>
    <property type="evidence" value="ECO:0007669"/>
    <property type="project" value="TreeGrafter"/>
</dbReference>
<dbReference type="WBParaSite" id="Bm11564.1">
    <property type="protein sequence ID" value="Bm11564.1"/>
    <property type="gene ID" value="WBGene00231825"/>
</dbReference>
<reference evidence="12" key="1">
    <citation type="journal article" date="2007" name="Science">
        <title>Draft genome of the filarial nematode parasite Brugia malayi.</title>
        <authorList>
            <person name="Ghedin E."/>
            <person name="Wang S."/>
            <person name="Spiro D."/>
            <person name="Caler E."/>
            <person name="Zhao Q."/>
            <person name="Crabtree J."/>
            <person name="Allen J.E."/>
            <person name="Delcher A.L."/>
            <person name="Guiliano D.B."/>
            <person name="Miranda-Saavedra D."/>
            <person name="Angiuoli S.V."/>
            <person name="Creasy T."/>
            <person name="Amedeo P."/>
            <person name="Haas B."/>
            <person name="El-Sayed N.M."/>
            <person name="Wortman J.R."/>
            <person name="Feldblyum T."/>
            <person name="Tallon L."/>
            <person name="Schatz M."/>
            <person name="Shumway M."/>
            <person name="Koo H."/>
            <person name="Salzberg S.L."/>
            <person name="Schobel S."/>
            <person name="Pertea M."/>
            <person name="Pop M."/>
            <person name="White O."/>
            <person name="Barton G.J."/>
            <person name="Carlow C.K."/>
            <person name="Crawford M.J."/>
            <person name="Daub J."/>
            <person name="Dimmic M.W."/>
            <person name="Estes C.F."/>
            <person name="Foster J.M."/>
            <person name="Ganatra M."/>
            <person name="Gregory W.F."/>
            <person name="Johnson N.M."/>
            <person name="Jin J."/>
            <person name="Komuniecki R."/>
            <person name="Korf I."/>
            <person name="Kumar S."/>
            <person name="Laney S."/>
            <person name="Li B.W."/>
            <person name="Li W."/>
            <person name="Lindblom T.H."/>
            <person name="Lustigman S."/>
            <person name="Ma D."/>
            <person name="Maina C.V."/>
            <person name="Martin D.M."/>
            <person name="McCarter J.P."/>
            <person name="McReynolds L."/>
            <person name="Mitreva M."/>
            <person name="Nutman T.B."/>
            <person name="Parkinson J."/>
            <person name="Peregrin-Alvarez J.M."/>
            <person name="Poole C."/>
            <person name="Ren Q."/>
            <person name="Saunders L."/>
            <person name="Sluder A.E."/>
            <person name="Smith K."/>
            <person name="Stanke M."/>
            <person name="Unnasch T.R."/>
            <person name="Ware J."/>
            <person name="Wei A.D."/>
            <person name="Weil G."/>
            <person name="Williams D.J."/>
            <person name="Zhang Y."/>
            <person name="Williams S.A."/>
            <person name="Fraser-Liggett C."/>
            <person name="Slatko B."/>
            <person name="Blaxter M.L."/>
            <person name="Scott A.L."/>
        </authorList>
    </citation>
    <scope>NUCLEOTIDE SEQUENCE</scope>
    <source>
        <strain evidence="12">FR3</strain>
    </source>
</reference>
<dbReference type="KEGG" id="bmy:BM_BM11564"/>
<keyword evidence="4 9" id="KW-1133">Transmembrane helix</keyword>
<evidence type="ECO:0000256" key="6">
    <source>
        <dbReference type="ARBA" id="ARBA00023136"/>
    </source>
</evidence>
<evidence type="ECO:0000313" key="13">
    <source>
        <dbReference type="WBParaSite" id="Bm11564.1"/>
    </source>
</evidence>
<dbReference type="InterPro" id="IPR003280">
    <property type="entry name" value="2pore_dom_K_chnl"/>
</dbReference>
<feature type="domain" description="Potassium channel" evidence="10">
    <location>
        <begin position="157"/>
        <end position="214"/>
    </location>
</feature>
<feature type="domain" description="Potassium channel" evidence="10">
    <location>
        <begin position="280"/>
        <end position="351"/>
    </location>
</feature>
<evidence type="ECO:0000313" key="12">
    <source>
        <dbReference type="Proteomes" id="UP000006672"/>
    </source>
</evidence>
<reference evidence="11" key="2">
    <citation type="submission" date="2019-04" db="EMBL/GenBank/DDBJ databases">
        <authorList>
            <person name="Howe K."/>
            <person name="Paulini M."/>
            <person name="Williams G."/>
        </authorList>
    </citation>
    <scope>NUCLEOTIDE SEQUENCE [LARGE SCALE GENOMIC DNA]</scope>
    <source>
        <strain evidence="11">FR3</strain>
    </source>
</reference>
<evidence type="ECO:0000256" key="9">
    <source>
        <dbReference type="SAM" id="Phobius"/>
    </source>
</evidence>
<sequence length="986" mass="112774">MGEELRDATELLDDKENIPSHSYKKYIKLILPHVILVAVVCLYAVAGAWVFYSLESPHEDKLKKIGIEKIDELRKELIQALWIKRSELKRTKMDSWTRVTDVKLQTFNEYLYKAFKEHYVRYADIHIFKANIDKRNTNTKGRRRKSKHRLKLIKSKKLWTASSAIFFAATTMATIGYGNIVPVTSYGRIACIIFALFGVPLAIITIGDLGKFLSECIIWLYTKSRKSRCSRHFINFKWLTNRNPELRSSDKSNEAMKQFINWDDLALDKAEVPLVLVFAILLFYIAFGGLLFASFEPWTYMDAFYFCFVSLTTIGFGDFVPESQEYVLLMLIYLGFGLAVTTMCIDLVGIQYIQKIHYFGRKFRAADILQLLKRRQMIEHGLTVDQSDELLKLYLRQLQEAGNESLEESKWHLCNNALEMLTPSNYDISDDNNNSDLQCIEIHKISSIEHAQITLHAAASMQSSSKSLAICDEKGFKQLHNKLNPSNQIDEKQQNFSNHSSIQSILLPETSLEGIKNENYRKPSSPLDRFSMTSSSERLSNLKLIATNSPIPIKGQPLSSSQLSHLSQQQLAETVSVMHVSPTSSPTGLASMMQWDSYSEMLNESSKPFAEPENRATEMFLSNSMIATYENEDYLVEHEEIASDKNGYVSKSSQSSLSTLSSISHNMQIMRPSELYLDTYDSMELTSTTSEVPSEPNVQQIDISEVPSQSNIQQIAISQVPSQSNIQQTAISEPNIQQLVIPEVPSEQNVIYYQNIPIHSLHQQTVETENALQNLLNAPESIISHELPPAVVDDNYCFVIDGETIGSEAMLHDDIHWSHTSRPTQYFYSDDLRHFQRVNCIKAKGKIIAVKIIGSKAQTFNSIHSIRSTIPIHQSHSVDSISTRSSITSAFRHDNIPLVQVYVVTRIYSFWKTCPSFRRIVTLLDKVNETEIKNTHFHKRIFVQHIWRNTKQSDKERVKCEFNRDLARIARSKISNNKKSTKFTYR</sequence>
<feature type="transmembrane region" description="Helical" evidence="9">
    <location>
        <begin position="303"/>
        <end position="320"/>
    </location>
</feature>
<protein>
    <recommendedName>
        <fullName evidence="10">Potassium channel domain-containing protein</fullName>
    </recommendedName>
</protein>
<dbReference type="InterPro" id="IPR013099">
    <property type="entry name" value="K_chnl_dom"/>
</dbReference>
<evidence type="ECO:0000256" key="8">
    <source>
        <dbReference type="RuleBase" id="RU003857"/>
    </source>
</evidence>
<keyword evidence="3 8" id="KW-0812">Transmembrane</keyword>
<evidence type="ECO:0000256" key="3">
    <source>
        <dbReference type="ARBA" id="ARBA00022692"/>
    </source>
</evidence>
<dbReference type="GeneID" id="66057594"/>
<dbReference type="Pfam" id="PF07885">
    <property type="entry name" value="Ion_trans_2"/>
    <property type="match status" value="2"/>
</dbReference>
<dbReference type="PRINTS" id="PR01333">
    <property type="entry name" value="2POREKCHANEL"/>
</dbReference>
<feature type="transmembrane region" description="Helical" evidence="9">
    <location>
        <begin position="327"/>
        <end position="353"/>
    </location>
</feature>
<dbReference type="GO" id="GO:0030322">
    <property type="term" value="P:stabilization of membrane potential"/>
    <property type="evidence" value="ECO:0007669"/>
    <property type="project" value="TreeGrafter"/>
</dbReference>
<dbReference type="EMBL" id="CAAKNF010000193">
    <property type="protein sequence ID" value="VIO93088.1"/>
    <property type="molecule type" value="Genomic_DNA"/>
</dbReference>